<gene>
    <name evidence="3" type="ORF">KH142_10015</name>
</gene>
<dbReference type="GO" id="GO:0003677">
    <property type="term" value="F:DNA binding"/>
    <property type="evidence" value="ECO:0007669"/>
    <property type="project" value="UniProtKB-KW"/>
</dbReference>
<dbReference type="Gene3D" id="3.90.220.20">
    <property type="entry name" value="DNA methylase specificity domains"/>
    <property type="match status" value="1"/>
</dbReference>
<keyword evidence="2" id="KW-0238">DNA-binding</keyword>
<evidence type="ECO:0000313" key="4">
    <source>
        <dbReference type="Proteomes" id="UP000727506"/>
    </source>
</evidence>
<sequence>NGYLAELIETIAKKYCEQGDIRLGDICYQAAERINCEEAELETYISTESLLQDKKGRQPAASLPATGKVVRFVAGDTLISNIRPYFKKVWYASFDGTCSSDVLVLRANVASNAPYIHACLRQDGFFDHVMRGAKGTKMPRGDKKQMMEFCVAPTCEPSDLSALDASLKQISANDAESAKLTTLRDNLLPKLMSGEIDVSKIDAARLNSHFGAIRLRKKLHLLYYPSLRFLAIDAFIRIVNLVHACI</sequence>
<name>A0A943YZV6_9ACTN</name>
<evidence type="ECO:0000313" key="3">
    <source>
        <dbReference type="EMBL" id="MBS6941777.1"/>
    </source>
</evidence>
<accession>A0A943YZV6</accession>
<dbReference type="InterPro" id="IPR044946">
    <property type="entry name" value="Restrct_endonuc_typeI_TRD_sf"/>
</dbReference>
<organism evidence="3 4">
    <name type="scientific">Slackia piriformis</name>
    <dbReference type="NCBI Taxonomy" id="626934"/>
    <lineage>
        <taxon>Bacteria</taxon>
        <taxon>Bacillati</taxon>
        <taxon>Actinomycetota</taxon>
        <taxon>Coriobacteriia</taxon>
        <taxon>Eggerthellales</taxon>
        <taxon>Eggerthellaceae</taxon>
        <taxon>Slackia</taxon>
    </lineage>
</organism>
<dbReference type="Proteomes" id="UP000727506">
    <property type="component" value="Unassembled WGS sequence"/>
</dbReference>
<evidence type="ECO:0008006" key="5">
    <source>
        <dbReference type="Google" id="ProtNLM"/>
    </source>
</evidence>
<comment type="caution">
    <text evidence="3">The sequence shown here is derived from an EMBL/GenBank/DDBJ whole genome shotgun (WGS) entry which is preliminary data.</text>
</comment>
<dbReference type="EMBL" id="JAGZSV010000305">
    <property type="protein sequence ID" value="MBS6941777.1"/>
    <property type="molecule type" value="Genomic_DNA"/>
</dbReference>
<dbReference type="AlphaFoldDB" id="A0A943YZV6"/>
<reference evidence="3" key="1">
    <citation type="submission" date="2021-02" db="EMBL/GenBank/DDBJ databases">
        <title>Infant gut strain persistence is associated with maternal origin, phylogeny, and functional potential including surface adhesion and iron acquisition.</title>
        <authorList>
            <person name="Lou Y.C."/>
        </authorList>
    </citation>
    <scope>NUCLEOTIDE SEQUENCE</scope>
    <source>
        <strain evidence="3">L2_039_000G1_dasL2_039_000G1_concoct_11</strain>
    </source>
</reference>
<feature type="non-terminal residue" evidence="3">
    <location>
        <position position="1"/>
    </location>
</feature>
<dbReference type="SUPFAM" id="SSF116734">
    <property type="entry name" value="DNA methylase specificity domain"/>
    <property type="match status" value="1"/>
</dbReference>
<protein>
    <recommendedName>
        <fullName evidence="5">Type I restriction modification DNA specificity domain-containing protein</fullName>
    </recommendedName>
</protein>
<evidence type="ECO:0000256" key="1">
    <source>
        <dbReference type="ARBA" id="ARBA00022747"/>
    </source>
</evidence>
<evidence type="ECO:0000256" key="2">
    <source>
        <dbReference type="ARBA" id="ARBA00023125"/>
    </source>
</evidence>
<keyword evidence="1" id="KW-0680">Restriction system</keyword>
<proteinExistence type="predicted"/>
<dbReference type="GO" id="GO:0009307">
    <property type="term" value="P:DNA restriction-modification system"/>
    <property type="evidence" value="ECO:0007669"/>
    <property type="project" value="UniProtKB-KW"/>
</dbReference>